<reference evidence="2 3" key="1">
    <citation type="submission" date="2020-08" db="EMBL/GenBank/DDBJ databases">
        <title>Sequencing the genomes of 1000 actinobacteria strains.</title>
        <authorList>
            <person name="Klenk H.-P."/>
        </authorList>
    </citation>
    <scope>NUCLEOTIDE SEQUENCE [LARGE SCALE GENOMIC DNA]</scope>
    <source>
        <strain evidence="2 3">DSM 43582</strain>
    </source>
</reference>
<comment type="caution">
    <text evidence="2">The sequence shown here is derived from an EMBL/GenBank/DDBJ whole genome shotgun (WGS) entry which is preliminary data.</text>
</comment>
<name>A0A7W9PGM5_9NOCA</name>
<dbReference type="EMBL" id="JACHIT010000002">
    <property type="protein sequence ID" value="MBB5915804.1"/>
    <property type="molecule type" value="Genomic_DNA"/>
</dbReference>
<gene>
    <name evidence="2" type="ORF">BJY24_004716</name>
</gene>
<evidence type="ECO:0000313" key="2">
    <source>
        <dbReference type="EMBL" id="MBB5915804.1"/>
    </source>
</evidence>
<feature type="region of interest" description="Disordered" evidence="1">
    <location>
        <begin position="1"/>
        <end position="28"/>
    </location>
</feature>
<accession>A0A7W9PGM5</accession>
<dbReference type="AlphaFoldDB" id="A0A7W9PGM5"/>
<sequence>MQGIDLDTGQVEDQNQPGADVSPSNSADLLNAMSDGAARFAPPAEQADAPNAYSRCRAVPSGSWAKTFPNLPSRHIGDIVCVRTDQSNLSALTLTHIPSAAERYVEFDFITWQDR</sequence>
<proteinExistence type="predicted"/>
<dbReference type="RefSeq" id="WP_040748783.1">
    <property type="nucleotide sequence ID" value="NZ_JACHIT010000002.1"/>
</dbReference>
<keyword evidence="3" id="KW-1185">Reference proteome</keyword>
<organism evidence="2 3">
    <name type="scientific">Nocardia transvalensis</name>
    <dbReference type="NCBI Taxonomy" id="37333"/>
    <lineage>
        <taxon>Bacteria</taxon>
        <taxon>Bacillati</taxon>
        <taxon>Actinomycetota</taxon>
        <taxon>Actinomycetes</taxon>
        <taxon>Mycobacteriales</taxon>
        <taxon>Nocardiaceae</taxon>
        <taxon>Nocardia</taxon>
    </lineage>
</organism>
<dbReference type="Proteomes" id="UP000540412">
    <property type="component" value="Unassembled WGS sequence"/>
</dbReference>
<evidence type="ECO:0000256" key="1">
    <source>
        <dbReference type="SAM" id="MobiDB-lite"/>
    </source>
</evidence>
<feature type="compositionally biased region" description="Polar residues" evidence="1">
    <location>
        <begin position="11"/>
        <end position="28"/>
    </location>
</feature>
<evidence type="ECO:0000313" key="3">
    <source>
        <dbReference type="Proteomes" id="UP000540412"/>
    </source>
</evidence>
<protein>
    <submittedName>
        <fullName evidence="2">Uncharacterized protein</fullName>
    </submittedName>
</protein>